<dbReference type="Proteomes" id="UP001153678">
    <property type="component" value="Unassembled WGS sequence"/>
</dbReference>
<dbReference type="EMBL" id="CAMKVN010010955">
    <property type="protein sequence ID" value="CAI2194474.1"/>
    <property type="molecule type" value="Genomic_DNA"/>
</dbReference>
<dbReference type="OrthoDB" id="2392128at2759"/>
<proteinExistence type="predicted"/>
<comment type="caution">
    <text evidence="1">The sequence shown here is derived from an EMBL/GenBank/DDBJ whole genome shotgun (WGS) entry which is preliminary data.</text>
</comment>
<keyword evidence="2" id="KW-1185">Reference proteome</keyword>
<reference evidence="1" key="1">
    <citation type="submission" date="2022-08" db="EMBL/GenBank/DDBJ databases">
        <authorList>
            <person name="Kallberg Y."/>
            <person name="Tangrot J."/>
            <person name="Rosling A."/>
        </authorList>
    </citation>
    <scope>NUCLEOTIDE SEQUENCE</scope>
    <source>
        <strain evidence="1">Wild A</strain>
    </source>
</reference>
<name>A0A9W4WY94_9GLOM</name>
<feature type="non-terminal residue" evidence="1">
    <location>
        <position position="116"/>
    </location>
</feature>
<organism evidence="1 2">
    <name type="scientific">Funneliformis geosporum</name>
    <dbReference type="NCBI Taxonomy" id="1117311"/>
    <lineage>
        <taxon>Eukaryota</taxon>
        <taxon>Fungi</taxon>
        <taxon>Fungi incertae sedis</taxon>
        <taxon>Mucoromycota</taxon>
        <taxon>Glomeromycotina</taxon>
        <taxon>Glomeromycetes</taxon>
        <taxon>Glomerales</taxon>
        <taxon>Glomeraceae</taxon>
        <taxon>Funneliformis</taxon>
    </lineage>
</organism>
<dbReference type="AlphaFoldDB" id="A0A9W4WY94"/>
<gene>
    <name evidence="1" type="ORF">FWILDA_LOCUS16594</name>
</gene>
<sequence>SSKALKISQLRADITYKHHLNNNSSQSTFFEPILLDKDITNDEAAILIEEEHDKIHDESDNEAEFQLENEFNEYLQNWAEMLEEERISIFDENFDENNTIDNIIHPAIDFNAKWKL</sequence>
<protein>
    <submittedName>
        <fullName evidence="1">4267_t:CDS:1</fullName>
    </submittedName>
</protein>
<accession>A0A9W4WY94</accession>
<evidence type="ECO:0000313" key="1">
    <source>
        <dbReference type="EMBL" id="CAI2194474.1"/>
    </source>
</evidence>
<evidence type="ECO:0000313" key="2">
    <source>
        <dbReference type="Proteomes" id="UP001153678"/>
    </source>
</evidence>
<feature type="non-terminal residue" evidence="1">
    <location>
        <position position="1"/>
    </location>
</feature>